<reference evidence="1 2" key="1">
    <citation type="journal article" date="2019" name="Int. J. Syst. Evol. Microbiol.">
        <title>The Global Catalogue of Microorganisms (GCM) 10K type strain sequencing project: providing services to taxonomists for standard genome sequencing and annotation.</title>
        <authorList>
            <consortium name="The Broad Institute Genomics Platform"/>
            <consortium name="The Broad Institute Genome Sequencing Center for Infectious Disease"/>
            <person name="Wu L."/>
            <person name="Ma J."/>
        </authorList>
    </citation>
    <scope>NUCLEOTIDE SEQUENCE [LARGE SCALE GENOMIC DNA]</scope>
    <source>
        <strain evidence="1 2">CGMCC 1.12121</strain>
    </source>
</reference>
<dbReference type="Pfam" id="PF19842">
    <property type="entry name" value="YqeC"/>
    <property type="match status" value="1"/>
</dbReference>
<evidence type="ECO:0000313" key="1">
    <source>
        <dbReference type="EMBL" id="MFD1599990.1"/>
    </source>
</evidence>
<name>A0ABD6CPJ7_9EURY</name>
<comment type="caution">
    <text evidence="1">The sequence shown here is derived from an EMBL/GenBank/DDBJ whole genome shotgun (WGS) entry which is preliminary data.</text>
</comment>
<protein>
    <submittedName>
        <fullName evidence="1">Selenium cofactor biosynthesis protein YqeC</fullName>
    </submittedName>
</protein>
<gene>
    <name evidence="1" type="primary">yqeC</name>
    <name evidence="1" type="ORF">ACFSBX_13585</name>
</gene>
<dbReference type="NCBIfam" id="TIGR03172">
    <property type="entry name" value="selenium cofactor biosynthesis protein YqeC"/>
    <property type="match status" value="1"/>
</dbReference>
<dbReference type="AlphaFoldDB" id="A0ABD6CPJ7"/>
<sequence>MDLVAALNADTGITCVVGAGGKKTTLAALAARLDRAVVTATVRIPIFDDWVEEVVVTDDPVDVARERLTVDANRADGAAIDGWPIGLVPEREREDRYRGYEPEVVDALGELDVPVLVKADGARMRRFKAPDEWEPRLPRTADTVVSIASVHAVGEPLSESLVHRVDEVSKLTGLEPGETIEAADVAEVLASDRGGLKDVPEGATPIPLLNMVDDADLEATAREVASEIHERADVPRVVLAEMRADDPVVDVVRSADL</sequence>
<proteinExistence type="predicted"/>
<organism evidence="1 2">
    <name type="scientific">Halobellus rarus</name>
    <dbReference type="NCBI Taxonomy" id="1126237"/>
    <lineage>
        <taxon>Archaea</taxon>
        <taxon>Methanobacteriati</taxon>
        <taxon>Methanobacteriota</taxon>
        <taxon>Stenosarchaea group</taxon>
        <taxon>Halobacteria</taxon>
        <taxon>Halobacteriales</taxon>
        <taxon>Haloferacaceae</taxon>
        <taxon>Halobellus</taxon>
    </lineage>
</organism>
<dbReference type="RefSeq" id="WP_256421046.1">
    <property type="nucleotide sequence ID" value="NZ_JANHDI010000006.1"/>
</dbReference>
<dbReference type="InterPro" id="IPR017587">
    <property type="entry name" value="YqeC"/>
</dbReference>
<dbReference type="Proteomes" id="UP001597085">
    <property type="component" value="Unassembled WGS sequence"/>
</dbReference>
<accession>A0ABD6CPJ7</accession>
<evidence type="ECO:0000313" key="2">
    <source>
        <dbReference type="Proteomes" id="UP001597085"/>
    </source>
</evidence>
<dbReference type="EMBL" id="JBHUDK010000012">
    <property type="protein sequence ID" value="MFD1599990.1"/>
    <property type="molecule type" value="Genomic_DNA"/>
</dbReference>
<keyword evidence="2" id="KW-1185">Reference proteome</keyword>